<dbReference type="Proteomes" id="UP000461443">
    <property type="component" value="Unassembled WGS sequence"/>
</dbReference>
<reference evidence="1 2" key="2">
    <citation type="submission" date="2020-02" db="EMBL/GenBank/DDBJ databases">
        <title>The new genus of Enterobacteriales.</title>
        <authorList>
            <person name="Kim I.S."/>
        </authorList>
    </citation>
    <scope>NUCLEOTIDE SEQUENCE [LARGE SCALE GENOMIC DNA]</scope>
    <source>
        <strain evidence="1 2">SAP-6</strain>
    </source>
</reference>
<evidence type="ECO:0000313" key="1">
    <source>
        <dbReference type="EMBL" id="NDL62015.1"/>
    </source>
</evidence>
<gene>
    <name evidence="1" type="ORF">GRH90_04470</name>
</gene>
<dbReference type="EMBL" id="WUBS01000003">
    <property type="protein sequence ID" value="NDL62015.1"/>
    <property type="molecule type" value="Genomic_DNA"/>
</dbReference>
<dbReference type="RefSeq" id="WP_218586212.1">
    <property type="nucleotide sequence ID" value="NZ_WUBS01000003.1"/>
</dbReference>
<proteinExistence type="predicted"/>
<keyword evidence="2" id="KW-1185">Reference proteome</keyword>
<reference evidence="1 2" key="1">
    <citation type="submission" date="2019-12" db="EMBL/GenBank/DDBJ databases">
        <authorList>
            <person name="Lee S.D."/>
        </authorList>
    </citation>
    <scope>NUCLEOTIDE SEQUENCE [LARGE SCALE GENOMIC DNA]</scope>
    <source>
        <strain evidence="1 2">SAP-6</strain>
    </source>
</reference>
<evidence type="ECO:0000313" key="2">
    <source>
        <dbReference type="Proteomes" id="UP000461443"/>
    </source>
</evidence>
<comment type="caution">
    <text evidence="1">The sequence shown here is derived from an EMBL/GenBank/DDBJ whole genome shotgun (WGS) entry which is preliminary data.</text>
</comment>
<dbReference type="AlphaFoldDB" id="A0A845SL34"/>
<organism evidence="1 2">
    <name type="scientific">Acerihabitans arboris</name>
    <dbReference type="NCBI Taxonomy" id="2691583"/>
    <lineage>
        <taxon>Bacteria</taxon>
        <taxon>Pseudomonadati</taxon>
        <taxon>Pseudomonadota</taxon>
        <taxon>Gammaproteobacteria</taxon>
        <taxon>Enterobacterales</taxon>
        <taxon>Pectobacteriaceae</taxon>
        <taxon>Acerihabitans</taxon>
    </lineage>
</organism>
<sequence length="62" mass="7170">MYKNQDIKLDFISHAKAMAFEAERHKLGILIRDIDDTEFEELIKKAQGLGDYDFNADLPVDI</sequence>
<accession>A0A845SL34</accession>
<name>A0A845SL34_9GAMM</name>
<protein>
    <submittedName>
        <fullName evidence="1">Uncharacterized protein</fullName>
    </submittedName>
</protein>